<comment type="similarity">
    <text evidence="7 8">Belongs to the formate--tetrahydrofolate ligase family.</text>
</comment>
<dbReference type="CDD" id="cd00477">
    <property type="entry name" value="FTHFS"/>
    <property type="match status" value="1"/>
</dbReference>
<name>A0A0P1FL82_9RHOB</name>
<dbReference type="PROSITE" id="PS00721">
    <property type="entry name" value="FTHFS_1"/>
    <property type="match status" value="1"/>
</dbReference>
<dbReference type="RefSeq" id="WP_038004441.1">
    <property type="nucleotide sequence ID" value="NZ_CYRX01000033.1"/>
</dbReference>
<comment type="pathway">
    <text evidence="1 8">One-carbon metabolism; tetrahydrofolate interconversion.</text>
</comment>
<keyword evidence="2 8" id="KW-0554">One-carbon metabolism</keyword>
<evidence type="ECO:0000256" key="6">
    <source>
        <dbReference type="ARBA" id="ARBA00049033"/>
    </source>
</evidence>
<dbReference type="FunFam" id="3.10.410.10:FF:000001">
    <property type="entry name" value="Putative formate--tetrahydrofolate ligase"/>
    <property type="match status" value="1"/>
</dbReference>
<comment type="catalytic activity">
    <reaction evidence="6 8">
        <text>(6S)-5,6,7,8-tetrahydrofolate + formate + ATP = (6R)-10-formyltetrahydrofolate + ADP + phosphate</text>
        <dbReference type="Rhea" id="RHEA:20221"/>
        <dbReference type="ChEBI" id="CHEBI:15740"/>
        <dbReference type="ChEBI" id="CHEBI:30616"/>
        <dbReference type="ChEBI" id="CHEBI:43474"/>
        <dbReference type="ChEBI" id="CHEBI:57453"/>
        <dbReference type="ChEBI" id="CHEBI:195366"/>
        <dbReference type="ChEBI" id="CHEBI:456216"/>
        <dbReference type="EC" id="6.3.4.3"/>
    </reaction>
</comment>
<dbReference type="PROSITE" id="PS00722">
    <property type="entry name" value="FTHFS_2"/>
    <property type="match status" value="1"/>
</dbReference>
<gene>
    <name evidence="8 9" type="primary">fhs</name>
    <name evidence="9" type="ORF">THS5294_03232</name>
</gene>
<dbReference type="eggNOG" id="COG2759">
    <property type="taxonomic scope" value="Bacteria"/>
</dbReference>
<proteinExistence type="inferred from homology"/>
<evidence type="ECO:0000256" key="8">
    <source>
        <dbReference type="HAMAP-Rule" id="MF_01543"/>
    </source>
</evidence>
<dbReference type="Gene3D" id="3.40.50.300">
    <property type="entry name" value="P-loop containing nucleotide triphosphate hydrolases"/>
    <property type="match status" value="1"/>
</dbReference>
<feature type="binding site" evidence="8">
    <location>
        <begin position="67"/>
        <end position="74"/>
    </location>
    <ligand>
        <name>ATP</name>
        <dbReference type="ChEBI" id="CHEBI:30616"/>
    </ligand>
</feature>
<dbReference type="Gene3D" id="3.10.410.10">
    <property type="entry name" value="Formyltetrahydrofolate synthetase, domain 3"/>
    <property type="match status" value="1"/>
</dbReference>
<keyword evidence="5 8" id="KW-0067">ATP-binding</keyword>
<dbReference type="GO" id="GO:0005524">
    <property type="term" value="F:ATP binding"/>
    <property type="evidence" value="ECO:0007669"/>
    <property type="project" value="UniProtKB-UniRule"/>
</dbReference>
<dbReference type="InterPro" id="IPR000559">
    <property type="entry name" value="Formate_THF_ligase"/>
</dbReference>
<evidence type="ECO:0000256" key="7">
    <source>
        <dbReference type="ARBA" id="ARBA00061363"/>
    </source>
</evidence>
<dbReference type="FunFam" id="3.30.1510.10:FF:000001">
    <property type="entry name" value="Formate--tetrahydrofolate ligase"/>
    <property type="match status" value="1"/>
</dbReference>
<evidence type="ECO:0000256" key="3">
    <source>
        <dbReference type="ARBA" id="ARBA00022598"/>
    </source>
</evidence>
<dbReference type="EMBL" id="CYRX01000033">
    <property type="protein sequence ID" value="CUH61919.1"/>
    <property type="molecule type" value="Genomic_DNA"/>
</dbReference>
<evidence type="ECO:0000256" key="4">
    <source>
        <dbReference type="ARBA" id="ARBA00022741"/>
    </source>
</evidence>
<evidence type="ECO:0000256" key="5">
    <source>
        <dbReference type="ARBA" id="ARBA00022840"/>
    </source>
</evidence>
<dbReference type="InterPro" id="IPR027417">
    <property type="entry name" value="P-loop_NTPase"/>
</dbReference>
<evidence type="ECO:0000313" key="9">
    <source>
        <dbReference type="EMBL" id="CUH61919.1"/>
    </source>
</evidence>
<protein>
    <recommendedName>
        <fullName evidence="8">Formate--tetrahydrofolate ligase</fullName>
        <ecNumber evidence="8">6.3.4.3</ecNumber>
    </recommendedName>
    <alternativeName>
        <fullName evidence="8">Formyltetrahydrofolate synthetase</fullName>
        <shortName evidence="8">FHS</shortName>
        <shortName evidence="8">FTHFS</shortName>
    </alternativeName>
</protein>
<dbReference type="GO" id="GO:0035999">
    <property type="term" value="P:tetrahydrofolate interconversion"/>
    <property type="evidence" value="ECO:0007669"/>
    <property type="project" value="UniProtKB-UniRule"/>
</dbReference>
<dbReference type="Pfam" id="PF01268">
    <property type="entry name" value="FTHFS"/>
    <property type="match status" value="1"/>
</dbReference>
<dbReference type="HAMAP" id="MF_01543">
    <property type="entry name" value="FTHFS"/>
    <property type="match status" value="1"/>
</dbReference>
<dbReference type="NCBIfam" id="NF010030">
    <property type="entry name" value="PRK13505.1"/>
    <property type="match status" value="1"/>
</dbReference>
<dbReference type="AlphaFoldDB" id="A0A0P1FL82"/>
<dbReference type="Gene3D" id="3.30.1510.10">
    <property type="entry name" value="Domain 2, N(10)-formyltetrahydrofolate synthetase"/>
    <property type="match status" value="1"/>
</dbReference>
<dbReference type="STRING" id="266809.PM03_01575"/>
<accession>A0A0P1FL82</accession>
<evidence type="ECO:0000256" key="1">
    <source>
        <dbReference type="ARBA" id="ARBA00004777"/>
    </source>
</evidence>
<dbReference type="InterPro" id="IPR020628">
    <property type="entry name" value="Formate_THF_ligase_CS"/>
</dbReference>
<keyword evidence="4 8" id="KW-0547">Nucleotide-binding</keyword>
<reference evidence="9 10" key="1">
    <citation type="submission" date="2015-09" db="EMBL/GenBank/DDBJ databases">
        <authorList>
            <consortium name="Swine Surveillance"/>
        </authorList>
    </citation>
    <scope>NUCLEOTIDE SEQUENCE [LARGE SCALE GENOMIC DNA]</scope>
    <source>
        <strain evidence="9 10">CECT 5294</strain>
    </source>
</reference>
<evidence type="ECO:0000256" key="2">
    <source>
        <dbReference type="ARBA" id="ARBA00022563"/>
    </source>
</evidence>
<evidence type="ECO:0000313" key="10">
    <source>
        <dbReference type="Proteomes" id="UP000051298"/>
    </source>
</evidence>
<keyword evidence="3 8" id="KW-0436">Ligase</keyword>
<organism evidence="9 10">
    <name type="scientific">Thalassobacter stenotrophicus</name>
    <dbReference type="NCBI Taxonomy" id="266809"/>
    <lineage>
        <taxon>Bacteria</taxon>
        <taxon>Pseudomonadati</taxon>
        <taxon>Pseudomonadota</taxon>
        <taxon>Alphaproteobacteria</taxon>
        <taxon>Rhodobacterales</taxon>
        <taxon>Roseobacteraceae</taxon>
        <taxon>Thalassobacter</taxon>
    </lineage>
</organism>
<dbReference type="Proteomes" id="UP000051298">
    <property type="component" value="Unassembled WGS sequence"/>
</dbReference>
<dbReference type="GO" id="GO:0004329">
    <property type="term" value="F:formate-tetrahydrofolate ligase activity"/>
    <property type="evidence" value="ECO:0007669"/>
    <property type="project" value="UniProtKB-UniRule"/>
</dbReference>
<dbReference type="SUPFAM" id="SSF52540">
    <property type="entry name" value="P-loop containing nucleoside triphosphate hydrolases"/>
    <property type="match status" value="1"/>
</dbReference>
<dbReference type="UniPathway" id="UPA00193"/>
<sequence>MSYKTDIEIAREASKQPIQEIGAKLGIDTADLLPYGHDKAKVSQAFIESVKDKPNGKLILVTAINPTPAGEGKTTTTVGLGDGLNRIGKKAAVCIREASLGPNFGMKGGAAGGGYAQIVPMEDMNLHFTGDFHAITSAHSLLSAMIDNHIYWGNELEIDIRRVVWKRVVDMNDRALRQITASLGGVANGFPREAGFDITVASEVMAILCLATDLADLEKRLGDMIVAYRRDRTPVFCRDIKAQGAMSVLLKDAMQPNLVQTLENNPAFVHGGPFANIAHGCNSVIATTTALKTADYVVTEAGFGADLGAEKFMNIKCRKAGLAPDCVVLVATVRAMKMNGGVAKADLGAENVDAVKAGCANLGRHIGNLKSFGVPVVVAINHFVTDTDAEVQAVKDYVVSQGSEAILSRHWELGSEGSAELATRVAEIADSGVSQFAPLYADELSLFEKIERIAKGIYRADDVIADKKIRDQLRLWEEQGYGHLPICMAKTQYSFSTDPTQRGAPTGHSVPVREVRLSAGAGFVVVVCGEIMTMPGLPRVPSAEAIHLNDAGQIEGLF</sequence>
<dbReference type="EC" id="6.3.4.3" evidence="8"/>